<evidence type="ECO:0000256" key="1">
    <source>
        <dbReference type="SAM" id="MobiDB-lite"/>
    </source>
</evidence>
<protein>
    <submittedName>
        <fullName evidence="4">Uncharacterized protein</fullName>
    </submittedName>
</protein>
<accession>A0A6S8HRI4</accession>
<feature type="region of interest" description="Disordered" evidence="1">
    <location>
        <begin position="1"/>
        <end position="30"/>
    </location>
</feature>
<sequence>MEREREKQQLQRAQAELQRVEAEQSHTGELSQDLQPLNNDICQREGNIHSADQQIQHWEQQLAKFAGCAKVPALGTSLEGYGVASLLPKRKGCAYFVATLVCLVPFVAVLVQLILVYVQANPFPFATLFRDSMAITCYASE</sequence>
<dbReference type="AlphaFoldDB" id="A0A6S8HRI4"/>
<keyword evidence="2" id="KW-1133">Transmembrane helix</keyword>
<reference evidence="4" key="1">
    <citation type="submission" date="2021-01" db="EMBL/GenBank/DDBJ databases">
        <authorList>
            <person name="Corre E."/>
            <person name="Pelletier E."/>
            <person name="Niang G."/>
            <person name="Scheremetjew M."/>
            <person name="Finn R."/>
            <person name="Kale V."/>
            <person name="Holt S."/>
            <person name="Cochrane G."/>
            <person name="Meng A."/>
            <person name="Brown T."/>
            <person name="Cohen L."/>
        </authorList>
    </citation>
    <scope>NUCLEOTIDE SEQUENCE</scope>
    <source>
        <strain evidence="4">CCMP1320</strain>
    </source>
</reference>
<evidence type="ECO:0000313" key="3">
    <source>
        <dbReference type="EMBL" id="CAE0488721.1"/>
    </source>
</evidence>
<evidence type="ECO:0000313" key="4">
    <source>
        <dbReference type="EMBL" id="CAE0488722.1"/>
    </source>
</evidence>
<keyword evidence="2" id="KW-0812">Transmembrane</keyword>
<organism evidence="4">
    <name type="scientific">Dunaliella tertiolecta</name>
    <name type="common">Green alga</name>
    <dbReference type="NCBI Taxonomy" id="3047"/>
    <lineage>
        <taxon>Eukaryota</taxon>
        <taxon>Viridiplantae</taxon>
        <taxon>Chlorophyta</taxon>
        <taxon>core chlorophytes</taxon>
        <taxon>Chlorophyceae</taxon>
        <taxon>CS clade</taxon>
        <taxon>Chlamydomonadales</taxon>
        <taxon>Dunaliellaceae</taxon>
        <taxon>Dunaliella</taxon>
    </lineage>
</organism>
<dbReference type="EMBL" id="HBIP01007201">
    <property type="protein sequence ID" value="CAE0488721.1"/>
    <property type="molecule type" value="Transcribed_RNA"/>
</dbReference>
<gene>
    <name evidence="3" type="ORF">DTER00134_LOCUS3791</name>
    <name evidence="4" type="ORF">DTER00134_LOCUS3792</name>
</gene>
<feature type="transmembrane region" description="Helical" evidence="2">
    <location>
        <begin position="94"/>
        <end position="118"/>
    </location>
</feature>
<name>A0A6S8HRI4_DUNTE</name>
<proteinExistence type="predicted"/>
<keyword evidence="2" id="KW-0472">Membrane</keyword>
<evidence type="ECO:0000256" key="2">
    <source>
        <dbReference type="SAM" id="Phobius"/>
    </source>
</evidence>
<dbReference type="EMBL" id="HBIP01007202">
    <property type="protein sequence ID" value="CAE0488722.1"/>
    <property type="molecule type" value="Transcribed_RNA"/>
</dbReference>